<dbReference type="Gene3D" id="1.20.970.10">
    <property type="entry name" value="Transferase, Pyrimidine Nucleoside Phosphorylase, Chain C"/>
    <property type="match status" value="1"/>
</dbReference>
<evidence type="ECO:0000256" key="1">
    <source>
        <dbReference type="ARBA" id="ARBA00022676"/>
    </source>
</evidence>
<evidence type="ECO:0000313" key="5">
    <source>
        <dbReference type="EMBL" id="RPA23769.1"/>
    </source>
</evidence>
<dbReference type="GO" id="GO:0004048">
    <property type="term" value="F:anthranilate phosphoribosyltransferase activity"/>
    <property type="evidence" value="ECO:0007669"/>
    <property type="project" value="InterPro"/>
</dbReference>
<evidence type="ECO:0000256" key="2">
    <source>
        <dbReference type="ARBA" id="ARBA00022679"/>
    </source>
</evidence>
<dbReference type="SUPFAM" id="SSF47648">
    <property type="entry name" value="Nucleoside phosphorylase/phosphoribosyltransferase N-terminal domain"/>
    <property type="match status" value="1"/>
</dbReference>
<evidence type="ECO:0000313" key="7">
    <source>
        <dbReference type="Proteomes" id="UP000278855"/>
    </source>
</evidence>
<dbReference type="PANTHER" id="PTHR43285">
    <property type="entry name" value="ANTHRANILATE PHOSPHORIBOSYLTRANSFERASE"/>
    <property type="match status" value="1"/>
</dbReference>
<evidence type="ECO:0000313" key="6">
    <source>
        <dbReference type="Proteomes" id="UP000273778"/>
    </source>
</evidence>
<dbReference type="Gene3D" id="3.40.1030.10">
    <property type="entry name" value="Nucleoside phosphorylase/phosphoribosyltransferase catalytic domain"/>
    <property type="match status" value="1"/>
</dbReference>
<evidence type="ECO:0000259" key="3">
    <source>
        <dbReference type="Pfam" id="PF02885"/>
    </source>
</evidence>
<dbReference type="InterPro" id="IPR005940">
    <property type="entry name" value="Anthranilate_Pribosyl_Tfrase"/>
</dbReference>
<dbReference type="Proteomes" id="UP000273778">
    <property type="component" value="Chromosome"/>
</dbReference>
<reference evidence="7" key="2">
    <citation type="submission" date="2018-11" db="EMBL/GenBank/DDBJ databases">
        <title>Shewanella sp. R106.</title>
        <authorList>
            <person name="Hwang Y.J."/>
            <person name="Hwang C.Y."/>
        </authorList>
    </citation>
    <scope>NUCLEOTIDE SEQUENCE [LARGE SCALE GENOMIC DNA]</scope>
    <source>
        <strain evidence="7">R106</strain>
    </source>
</reference>
<proteinExistence type="predicted"/>
<protein>
    <submittedName>
        <fullName evidence="5">Glycosyl transferase</fullName>
    </submittedName>
</protein>
<dbReference type="KEGG" id="spsr:EGC80_13960"/>
<dbReference type="Pfam" id="PF02885">
    <property type="entry name" value="Glycos_trans_3N"/>
    <property type="match status" value="1"/>
</dbReference>
<dbReference type="Proteomes" id="UP000278855">
    <property type="component" value="Unassembled WGS sequence"/>
</dbReference>
<dbReference type="InterPro" id="IPR036320">
    <property type="entry name" value="Glycosyl_Trfase_fam3_N_dom_sf"/>
</dbReference>
<dbReference type="EMBL" id="RKKB01000014">
    <property type="protein sequence ID" value="RPA23769.1"/>
    <property type="molecule type" value="Genomic_DNA"/>
</dbReference>
<dbReference type="SUPFAM" id="SSF52418">
    <property type="entry name" value="Nucleoside phosphorylase/phosphoribosyltransferase catalytic domain"/>
    <property type="match status" value="1"/>
</dbReference>
<feature type="domain" description="Glycosyl transferase family 3 N-terminal" evidence="3">
    <location>
        <begin position="26"/>
        <end position="88"/>
    </location>
</feature>
<keyword evidence="2 5" id="KW-0808">Transferase</keyword>
<dbReference type="InterPro" id="IPR035902">
    <property type="entry name" value="Nuc_phospho_transferase"/>
</dbReference>
<sequence>MNARCYMPKIGELTLTSVDEFDFRLLIKALGKGEKGSRTLTFAEASLLLEGFAKGKATRVQMASAMMLMRVRGETTEEVAGMVAGLRHTLDTGWGTLAVDIDWPVYAGKREQLPWLLLVAKLLASQGVRVMLHGDSQALPHRRHVESCLAAVNIACCTTPQSANAALLSDNIVYVCAGDLAPVLDECRQLHQELGLRSLIQTAARCINPTNAAISLRSYFHPGLDYLHQGICKILFAKGEYHTGSVAIFKGLQGETECNPRVSTTVTVVNGQANTIVVSSLSIPTLLEGFSGAKLGQAELSSDILALLWREQQPFSANKLTELMSRTMIEQALSSIQATLAALLLLLSRQSATIDSINATAITAAQAVSLSQQCWANRFSTTDNPLDQWRNKEWLCAV</sequence>
<dbReference type="OrthoDB" id="9768896at2"/>
<dbReference type="AlphaFoldDB" id="A0A3N4DDH5"/>
<dbReference type="InterPro" id="IPR017459">
    <property type="entry name" value="Glycosyl_Trfase_fam3_N_dom"/>
</dbReference>
<dbReference type="GO" id="GO:0000162">
    <property type="term" value="P:L-tryptophan biosynthetic process"/>
    <property type="evidence" value="ECO:0007669"/>
    <property type="project" value="InterPro"/>
</dbReference>
<gene>
    <name evidence="5" type="ORF">EGC77_17805</name>
    <name evidence="4" type="ORF">EGC80_13960</name>
</gene>
<dbReference type="PANTHER" id="PTHR43285:SF4">
    <property type="entry name" value="TRANSFERASE"/>
    <property type="match status" value="1"/>
</dbReference>
<name>A0A3N4DDH5_9GAMM</name>
<dbReference type="GO" id="GO:0005829">
    <property type="term" value="C:cytosol"/>
    <property type="evidence" value="ECO:0007669"/>
    <property type="project" value="TreeGrafter"/>
</dbReference>
<keyword evidence="6" id="KW-1185">Reference proteome</keyword>
<reference evidence="4 6" key="1">
    <citation type="submission" date="2018-11" db="EMBL/GenBank/DDBJ databases">
        <title>Shewanella sp. M2.</title>
        <authorList>
            <person name="Hwang Y.J."/>
            <person name="Hwang C.Y."/>
        </authorList>
    </citation>
    <scope>NUCLEOTIDE SEQUENCE [LARGE SCALE GENOMIC DNA]</scope>
    <source>
        <strain evidence="4 6">M2</strain>
    </source>
</reference>
<dbReference type="EMBL" id="CP034073">
    <property type="protein sequence ID" value="AZG35872.1"/>
    <property type="molecule type" value="Genomic_DNA"/>
</dbReference>
<keyword evidence="1" id="KW-0328">Glycosyltransferase</keyword>
<reference evidence="5" key="3">
    <citation type="submission" date="2018-11" db="EMBL/GenBank/DDBJ databases">
        <authorList>
            <person name="Hwang Y.J."/>
            <person name="Hwang C.Y."/>
        </authorList>
    </citation>
    <scope>NUCLEOTIDE SEQUENCE</scope>
    <source>
        <strain evidence="5">R106</strain>
    </source>
</reference>
<accession>A0A3N4DDH5</accession>
<evidence type="ECO:0000313" key="4">
    <source>
        <dbReference type="EMBL" id="AZG35872.1"/>
    </source>
</evidence>
<organism evidence="5 7">
    <name type="scientific">Shewanella psychromarinicola</name>
    <dbReference type="NCBI Taxonomy" id="2487742"/>
    <lineage>
        <taxon>Bacteria</taxon>
        <taxon>Pseudomonadati</taxon>
        <taxon>Pseudomonadota</taxon>
        <taxon>Gammaproteobacteria</taxon>
        <taxon>Alteromonadales</taxon>
        <taxon>Shewanellaceae</taxon>
        <taxon>Shewanella</taxon>
    </lineage>
</organism>